<name>A0A1I6QLW5_9CAUL</name>
<dbReference type="Pfam" id="PF05193">
    <property type="entry name" value="Peptidase_M16_C"/>
    <property type="match status" value="1"/>
</dbReference>
<dbReference type="GO" id="GO:0008237">
    <property type="term" value="F:metallopeptidase activity"/>
    <property type="evidence" value="ECO:0007669"/>
    <property type="project" value="UniProtKB-KW"/>
</dbReference>
<evidence type="ECO:0000256" key="1">
    <source>
        <dbReference type="ARBA" id="ARBA00007261"/>
    </source>
</evidence>
<keyword evidence="6" id="KW-1185">Reference proteome</keyword>
<evidence type="ECO:0000259" key="4">
    <source>
        <dbReference type="Pfam" id="PF05193"/>
    </source>
</evidence>
<keyword evidence="2" id="KW-0645">Protease</keyword>
<keyword evidence="2" id="KW-0378">Hydrolase</keyword>
<dbReference type="GO" id="GO:0046872">
    <property type="term" value="F:metal ion binding"/>
    <property type="evidence" value="ECO:0007669"/>
    <property type="project" value="InterPro"/>
</dbReference>
<dbReference type="PANTHER" id="PTHR11851:SF49">
    <property type="entry name" value="MITOCHONDRIAL-PROCESSING PEPTIDASE SUBUNIT ALPHA"/>
    <property type="match status" value="1"/>
</dbReference>
<dbReference type="SUPFAM" id="SSF63411">
    <property type="entry name" value="LuxS/MPP-like metallohydrolase"/>
    <property type="match status" value="2"/>
</dbReference>
<protein>
    <submittedName>
        <fullName evidence="5">Predicted Zn-dependent peptidase</fullName>
    </submittedName>
</protein>
<evidence type="ECO:0000313" key="5">
    <source>
        <dbReference type="EMBL" id="SFS53396.1"/>
    </source>
</evidence>
<dbReference type="Gene3D" id="3.30.830.10">
    <property type="entry name" value="Metalloenzyme, LuxS/M16 peptidase-like"/>
    <property type="match status" value="2"/>
</dbReference>
<dbReference type="InterPro" id="IPR011765">
    <property type="entry name" value="Pept_M16_N"/>
</dbReference>
<dbReference type="EMBL" id="FOZV01000003">
    <property type="protein sequence ID" value="SFS53396.1"/>
    <property type="molecule type" value="Genomic_DNA"/>
</dbReference>
<feature type="domain" description="Peptidase M16 N-terminal" evidence="3">
    <location>
        <begin position="25"/>
        <end position="161"/>
    </location>
</feature>
<dbReference type="STRING" id="871741.SAMN05192570_1950"/>
<gene>
    <name evidence="5" type="ORF">SAMN05192570_1950</name>
</gene>
<dbReference type="InterPro" id="IPR050361">
    <property type="entry name" value="MPP/UQCRC_Complex"/>
</dbReference>
<evidence type="ECO:0000313" key="6">
    <source>
        <dbReference type="Proteomes" id="UP000198788"/>
    </source>
</evidence>
<dbReference type="InterPro" id="IPR011249">
    <property type="entry name" value="Metalloenz_LuxS/M16"/>
</dbReference>
<dbReference type="InterPro" id="IPR007863">
    <property type="entry name" value="Peptidase_M16_C"/>
</dbReference>
<dbReference type="Proteomes" id="UP000198788">
    <property type="component" value="Unassembled WGS sequence"/>
</dbReference>
<organism evidence="5 6">
    <name type="scientific">Brevundimonas viscosa</name>
    <dbReference type="NCBI Taxonomy" id="871741"/>
    <lineage>
        <taxon>Bacteria</taxon>
        <taxon>Pseudomonadati</taxon>
        <taxon>Pseudomonadota</taxon>
        <taxon>Alphaproteobacteria</taxon>
        <taxon>Caulobacterales</taxon>
        <taxon>Caulobacteraceae</taxon>
        <taxon>Brevundimonas</taxon>
    </lineage>
</organism>
<evidence type="ECO:0000259" key="3">
    <source>
        <dbReference type="Pfam" id="PF00675"/>
    </source>
</evidence>
<evidence type="ECO:0000256" key="2">
    <source>
        <dbReference type="ARBA" id="ARBA00023049"/>
    </source>
</evidence>
<proteinExistence type="inferred from homology"/>
<feature type="domain" description="Peptidase M16 C-terminal" evidence="4">
    <location>
        <begin position="169"/>
        <end position="340"/>
    </location>
</feature>
<dbReference type="AlphaFoldDB" id="A0A1I6QLW5"/>
<dbReference type="Pfam" id="PF00675">
    <property type="entry name" value="Peptidase_M16"/>
    <property type="match status" value="1"/>
</dbReference>
<keyword evidence="2" id="KW-0482">Metalloprotease</keyword>
<dbReference type="PANTHER" id="PTHR11851">
    <property type="entry name" value="METALLOPROTEASE"/>
    <property type="match status" value="1"/>
</dbReference>
<sequence length="423" mass="44719">MSPIARLHTLSNGVRVVCDPMPGLRTLALTVAVRGGARWEDEATSGWSHCLEHLVFKGAGDMGAREIVERIEGQGGSINAATGYERTSFEVRGLEGTLPLSMQVLSDLVFRPTLDPVEIEREKDVVAQEIAEAFDTPDDHVFEMAQTRAFADQPLGRPILGSVESLEPLDRESIGRWRARLYSPDRMVVAAAGAVDEDELLALAERWFGGETSTPAEAPHAARFSGGAASLARRIEQANIVFQLPSASAVDPDYPAARMLAEILGGGMASRLFQSAREARGLAYAVDAWHEPYEDAGVLGIYAGAAADRGAELARVCADELRALAEAGPTAEEVDRARAVLNAGLWMSDENPAARAGRAAAQTLIFGAPIPSQVMADRTLAQTRDSVRAAAATALRSGVAATAVLGPRAAAPTGSAFHAALFG</sequence>
<reference evidence="6" key="1">
    <citation type="submission" date="2016-10" db="EMBL/GenBank/DDBJ databases">
        <authorList>
            <person name="Varghese N."/>
            <person name="Submissions S."/>
        </authorList>
    </citation>
    <scope>NUCLEOTIDE SEQUENCE [LARGE SCALE GENOMIC DNA]</scope>
    <source>
        <strain evidence="6">CGMCC 1.10683</strain>
    </source>
</reference>
<comment type="similarity">
    <text evidence="1">Belongs to the peptidase M16 family.</text>
</comment>
<accession>A0A1I6QLW5</accession>